<proteinExistence type="predicted"/>
<organism evidence="2 3">
    <name type="scientific">Steinernema carpocapsae</name>
    <name type="common">Entomopathogenic nematode</name>
    <dbReference type="NCBI Taxonomy" id="34508"/>
    <lineage>
        <taxon>Eukaryota</taxon>
        <taxon>Metazoa</taxon>
        <taxon>Ecdysozoa</taxon>
        <taxon>Nematoda</taxon>
        <taxon>Chromadorea</taxon>
        <taxon>Rhabditida</taxon>
        <taxon>Tylenchina</taxon>
        <taxon>Panagrolaimomorpha</taxon>
        <taxon>Strongyloidoidea</taxon>
        <taxon>Steinernematidae</taxon>
        <taxon>Steinernema</taxon>
    </lineage>
</organism>
<reference evidence="2 3" key="2">
    <citation type="journal article" date="2019" name="G3 (Bethesda)">
        <title>Hybrid Assembly of the Genome of the Entomopathogenic Nematode Steinernema carpocapsae Identifies the X-Chromosome.</title>
        <authorList>
            <person name="Serra L."/>
            <person name="Macchietto M."/>
            <person name="Macias-Munoz A."/>
            <person name="McGill C.J."/>
            <person name="Rodriguez I.M."/>
            <person name="Rodriguez B."/>
            <person name="Murad R."/>
            <person name="Mortazavi A."/>
        </authorList>
    </citation>
    <scope>NUCLEOTIDE SEQUENCE [LARGE SCALE GENOMIC DNA]</scope>
    <source>
        <strain evidence="2 3">ALL</strain>
    </source>
</reference>
<dbReference type="OrthoDB" id="5829650at2759"/>
<dbReference type="AlphaFoldDB" id="A0A4U5NCW2"/>
<keyword evidence="3" id="KW-1185">Reference proteome</keyword>
<name>A0A4U5NCW2_STECR</name>
<comment type="caution">
    <text evidence="2">The sequence shown here is derived from an EMBL/GenBank/DDBJ whole genome shotgun (WGS) entry which is preliminary data.</text>
</comment>
<feature type="region of interest" description="Disordered" evidence="1">
    <location>
        <begin position="71"/>
        <end position="141"/>
    </location>
</feature>
<feature type="compositionally biased region" description="Basic and acidic residues" evidence="1">
    <location>
        <begin position="107"/>
        <end position="141"/>
    </location>
</feature>
<evidence type="ECO:0000256" key="1">
    <source>
        <dbReference type="SAM" id="MobiDB-lite"/>
    </source>
</evidence>
<accession>A0A4U5NCW2</accession>
<reference evidence="2 3" key="1">
    <citation type="journal article" date="2015" name="Genome Biol.">
        <title>Comparative genomics of Steinernema reveals deeply conserved gene regulatory networks.</title>
        <authorList>
            <person name="Dillman A.R."/>
            <person name="Macchietto M."/>
            <person name="Porter C.F."/>
            <person name="Rogers A."/>
            <person name="Williams B."/>
            <person name="Antoshechkin I."/>
            <person name="Lee M.M."/>
            <person name="Goodwin Z."/>
            <person name="Lu X."/>
            <person name="Lewis E.E."/>
            <person name="Goodrich-Blair H."/>
            <person name="Stock S.P."/>
            <person name="Adams B.J."/>
            <person name="Sternberg P.W."/>
            <person name="Mortazavi A."/>
        </authorList>
    </citation>
    <scope>NUCLEOTIDE SEQUENCE [LARGE SCALE GENOMIC DNA]</scope>
    <source>
        <strain evidence="2 3">ALL</strain>
    </source>
</reference>
<evidence type="ECO:0000313" key="3">
    <source>
        <dbReference type="Proteomes" id="UP000298663"/>
    </source>
</evidence>
<dbReference type="EMBL" id="AZBU02000004">
    <property type="protein sequence ID" value="TKR80410.1"/>
    <property type="molecule type" value="Genomic_DNA"/>
</dbReference>
<dbReference type="Proteomes" id="UP000298663">
    <property type="component" value="Unassembled WGS sequence"/>
</dbReference>
<feature type="compositionally biased region" description="Basic residues" evidence="1">
    <location>
        <begin position="96"/>
        <end position="106"/>
    </location>
</feature>
<sequence length="474" mass="55086">MAQKDVLEETSQLWVLRHLRLVLGDVDDRTLTRFAFEEDCTPLRNFASHLTDSPALFLTVERRTDVIPNAPLVEKSAKAKPKKKKEVKTKADVKKPMKPPMKKKSKKAEEQEAKKEAEKTTEKTKLEPRKSGKKKKEAEEKKVELPNVVAEELKLMEAAIPTLKMDDQEVRMEWCLGTIPKASEFLYFVERDRPREVEQSEFDQAFLVGHCVSGVRLGSLIGNARILLDNRITFRRELQIFLFFVEVVNCGGIEKGENEFEDFLYGSIGRTFAAPKRVSMTGFDQVTTIDEILKPRVEEFMKNADEDNSHRLLLELSFFEVKQFADEDDVGSLCQRLDRVEGALQVYVEFFLDSNKEFFRKLYLFVVENCFKIIAENLKRKCKYLEQDFFDPIEDCLENMHISREILPRILRILELKEHEYAQVAKTKPNFKLLEVLEEDLDGIKGLVKMIRSPRFDNLWDRCLIQKAEEDIGS</sequence>
<protein>
    <submittedName>
        <fullName evidence="2">Uncharacterized protein</fullName>
    </submittedName>
</protein>
<feature type="compositionally biased region" description="Basic residues" evidence="1">
    <location>
        <begin position="78"/>
        <end position="87"/>
    </location>
</feature>
<evidence type="ECO:0000313" key="2">
    <source>
        <dbReference type="EMBL" id="TKR80410.1"/>
    </source>
</evidence>
<gene>
    <name evidence="2" type="ORF">L596_014490</name>
</gene>